<dbReference type="OrthoDB" id="27525at2"/>
<feature type="domain" description="Helix-turn-helix" evidence="1">
    <location>
        <begin position="13"/>
        <end position="59"/>
    </location>
</feature>
<evidence type="ECO:0000313" key="3">
    <source>
        <dbReference type="Proteomes" id="UP000182993"/>
    </source>
</evidence>
<dbReference type="GO" id="GO:0003677">
    <property type="term" value="F:DNA binding"/>
    <property type="evidence" value="ECO:0007669"/>
    <property type="project" value="InterPro"/>
</dbReference>
<name>A0A1J0LWU7_THEBO</name>
<evidence type="ECO:0000259" key="1">
    <source>
        <dbReference type="Pfam" id="PF12728"/>
    </source>
</evidence>
<gene>
    <name evidence="2" type="ORF">A0O31_01837</name>
</gene>
<evidence type="ECO:0000313" key="2">
    <source>
        <dbReference type="EMBL" id="APD09927.1"/>
    </source>
</evidence>
<proteinExistence type="predicted"/>
<dbReference type="AlphaFoldDB" id="A0A1J0LWU7"/>
<sequence length="65" mass="7256">MKQSTGQPPLAVSVNEAARLLSVSRVTIYRAIWRGELKAMKIGARTLIPYKELEAFLERGLGGRR</sequence>
<dbReference type="Proteomes" id="UP000182993">
    <property type="component" value="Chromosome"/>
</dbReference>
<dbReference type="NCBIfam" id="TIGR01764">
    <property type="entry name" value="excise"/>
    <property type="match status" value="1"/>
</dbReference>
<dbReference type="InterPro" id="IPR041657">
    <property type="entry name" value="HTH_17"/>
</dbReference>
<protein>
    <submittedName>
        <fullName evidence="2">Helix-turn-helix domain protein</fullName>
    </submittedName>
</protein>
<accession>A0A1J0LWU7</accession>
<dbReference type="RefSeq" id="WP_008631012.1">
    <property type="nucleotide sequence ID" value="NZ_CP016312.1"/>
</dbReference>
<dbReference type="InterPro" id="IPR010093">
    <property type="entry name" value="SinI_DNA-bd"/>
</dbReference>
<organism evidence="2 3">
    <name type="scientific">Thermus brockianus</name>
    <dbReference type="NCBI Taxonomy" id="56956"/>
    <lineage>
        <taxon>Bacteria</taxon>
        <taxon>Thermotogati</taxon>
        <taxon>Deinococcota</taxon>
        <taxon>Deinococci</taxon>
        <taxon>Thermales</taxon>
        <taxon>Thermaceae</taxon>
        <taxon>Thermus</taxon>
    </lineage>
</organism>
<dbReference type="EMBL" id="CP016312">
    <property type="protein sequence ID" value="APD09927.1"/>
    <property type="molecule type" value="Genomic_DNA"/>
</dbReference>
<dbReference type="KEGG" id="tbc:A0O31_01837"/>
<reference evidence="3" key="1">
    <citation type="submission" date="2016-06" db="EMBL/GenBank/DDBJ databases">
        <title>Whole genome sequencing of Thermus brockianus strain GE-1.</title>
        <authorList>
            <person name="Schaefers C."/>
            <person name="Blank S."/>
            <person name="Wiebusch S."/>
            <person name="Elleuche S."/>
            <person name="Antranikian G."/>
        </authorList>
    </citation>
    <scope>NUCLEOTIDE SEQUENCE [LARGE SCALE GENOMIC DNA]</scope>
    <source>
        <strain evidence="3">GE-1</strain>
    </source>
</reference>
<dbReference type="STRING" id="56956.A0O31_01837"/>
<dbReference type="Pfam" id="PF12728">
    <property type="entry name" value="HTH_17"/>
    <property type="match status" value="1"/>
</dbReference>